<evidence type="ECO:0000313" key="2">
    <source>
        <dbReference type="EMBL" id="GKV12164.1"/>
    </source>
</evidence>
<reference evidence="2 3" key="1">
    <citation type="journal article" date="2021" name="Commun. Biol.">
        <title>The genome of Shorea leprosula (Dipterocarpaceae) highlights the ecological relevance of drought in aseasonal tropical rainforests.</title>
        <authorList>
            <person name="Ng K.K.S."/>
            <person name="Kobayashi M.J."/>
            <person name="Fawcett J.A."/>
            <person name="Hatakeyama M."/>
            <person name="Paape T."/>
            <person name="Ng C.H."/>
            <person name="Ang C.C."/>
            <person name="Tnah L.H."/>
            <person name="Lee C.T."/>
            <person name="Nishiyama T."/>
            <person name="Sese J."/>
            <person name="O'Brien M.J."/>
            <person name="Copetti D."/>
            <person name="Mohd Noor M.I."/>
            <person name="Ong R.C."/>
            <person name="Putra M."/>
            <person name="Sireger I.Z."/>
            <person name="Indrioko S."/>
            <person name="Kosugi Y."/>
            <person name="Izuno A."/>
            <person name="Isagi Y."/>
            <person name="Lee S.L."/>
            <person name="Shimizu K.K."/>
        </authorList>
    </citation>
    <scope>NUCLEOTIDE SEQUENCE [LARGE SCALE GENOMIC DNA]</scope>
    <source>
        <strain evidence="2">214</strain>
    </source>
</reference>
<comment type="caution">
    <text evidence="2">The sequence shown here is derived from an EMBL/GenBank/DDBJ whole genome shotgun (WGS) entry which is preliminary data.</text>
</comment>
<feature type="transmembrane region" description="Helical" evidence="1">
    <location>
        <begin position="30"/>
        <end position="51"/>
    </location>
</feature>
<evidence type="ECO:0000313" key="3">
    <source>
        <dbReference type="Proteomes" id="UP001054252"/>
    </source>
</evidence>
<keyword evidence="1" id="KW-0812">Transmembrane</keyword>
<name>A0AAV5JLB3_9ROSI</name>
<keyword evidence="3" id="KW-1185">Reference proteome</keyword>
<evidence type="ECO:0000256" key="1">
    <source>
        <dbReference type="SAM" id="Phobius"/>
    </source>
</evidence>
<dbReference type="Proteomes" id="UP001054252">
    <property type="component" value="Unassembled WGS sequence"/>
</dbReference>
<keyword evidence="1" id="KW-0472">Membrane</keyword>
<accession>A0AAV5JLB3</accession>
<protein>
    <submittedName>
        <fullName evidence="2">Uncharacterized protein</fullName>
    </submittedName>
</protein>
<organism evidence="2 3">
    <name type="scientific">Rubroshorea leprosula</name>
    <dbReference type="NCBI Taxonomy" id="152421"/>
    <lineage>
        <taxon>Eukaryota</taxon>
        <taxon>Viridiplantae</taxon>
        <taxon>Streptophyta</taxon>
        <taxon>Embryophyta</taxon>
        <taxon>Tracheophyta</taxon>
        <taxon>Spermatophyta</taxon>
        <taxon>Magnoliopsida</taxon>
        <taxon>eudicotyledons</taxon>
        <taxon>Gunneridae</taxon>
        <taxon>Pentapetalae</taxon>
        <taxon>rosids</taxon>
        <taxon>malvids</taxon>
        <taxon>Malvales</taxon>
        <taxon>Dipterocarpaceae</taxon>
        <taxon>Rubroshorea</taxon>
    </lineage>
</organism>
<proteinExistence type="predicted"/>
<keyword evidence="1" id="KW-1133">Transmembrane helix</keyword>
<gene>
    <name evidence="2" type="ORF">SLEP1_g23347</name>
</gene>
<dbReference type="AlphaFoldDB" id="A0AAV5JLB3"/>
<dbReference type="EMBL" id="BPVZ01000036">
    <property type="protein sequence ID" value="GKV12164.1"/>
    <property type="molecule type" value="Genomic_DNA"/>
</dbReference>
<sequence length="70" mass="7797">MGSWDTAFGHIENRDCKFSDRLLWYLEMHLGMLAAFAFSYAASLPCLQAAVGRINKALLPLGPPNIPVWC</sequence>